<evidence type="ECO:0000313" key="3">
    <source>
        <dbReference type="Proteomes" id="UP000233837"/>
    </source>
</evidence>
<keyword evidence="1" id="KW-0472">Membrane</keyword>
<keyword evidence="3" id="KW-1185">Reference proteome</keyword>
<dbReference type="EMBL" id="KZ502674">
    <property type="protein sequence ID" value="PKU74574.1"/>
    <property type="molecule type" value="Genomic_DNA"/>
</dbReference>
<keyword evidence="1" id="KW-1133">Transmembrane helix</keyword>
<name>A0A2I0WFX1_9ASPA</name>
<proteinExistence type="predicted"/>
<keyword evidence="1" id="KW-0812">Transmembrane</keyword>
<feature type="transmembrane region" description="Helical" evidence="1">
    <location>
        <begin position="64"/>
        <end position="86"/>
    </location>
</feature>
<organism evidence="2 3">
    <name type="scientific">Dendrobium catenatum</name>
    <dbReference type="NCBI Taxonomy" id="906689"/>
    <lineage>
        <taxon>Eukaryota</taxon>
        <taxon>Viridiplantae</taxon>
        <taxon>Streptophyta</taxon>
        <taxon>Embryophyta</taxon>
        <taxon>Tracheophyta</taxon>
        <taxon>Spermatophyta</taxon>
        <taxon>Magnoliopsida</taxon>
        <taxon>Liliopsida</taxon>
        <taxon>Asparagales</taxon>
        <taxon>Orchidaceae</taxon>
        <taxon>Epidendroideae</taxon>
        <taxon>Malaxideae</taxon>
        <taxon>Dendrobiinae</taxon>
        <taxon>Dendrobium</taxon>
    </lineage>
</organism>
<feature type="transmembrane region" description="Helical" evidence="1">
    <location>
        <begin position="98"/>
        <end position="121"/>
    </location>
</feature>
<gene>
    <name evidence="2" type="ORF">MA16_Dca003777</name>
</gene>
<evidence type="ECO:0000256" key="1">
    <source>
        <dbReference type="SAM" id="Phobius"/>
    </source>
</evidence>
<feature type="transmembrane region" description="Helical" evidence="1">
    <location>
        <begin position="21"/>
        <end position="44"/>
    </location>
</feature>
<evidence type="ECO:0000313" key="2">
    <source>
        <dbReference type="EMBL" id="PKU74574.1"/>
    </source>
</evidence>
<reference evidence="2 3" key="2">
    <citation type="journal article" date="2017" name="Nature">
        <title>The Apostasia genome and the evolution of orchids.</title>
        <authorList>
            <person name="Zhang G.Q."/>
            <person name="Liu K.W."/>
            <person name="Li Z."/>
            <person name="Lohaus R."/>
            <person name="Hsiao Y.Y."/>
            <person name="Niu S.C."/>
            <person name="Wang J.Y."/>
            <person name="Lin Y.C."/>
            <person name="Xu Q."/>
            <person name="Chen L.J."/>
            <person name="Yoshida K."/>
            <person name="Fujiwara S."/>
            <person name="Wang Z.W."/>
            <person name="Zhang Y.Q."/>
            <person name="Mitsuda N."/>
            <person name="Wang M."/>
            <person name="Liu G.H."/>
            <person name="Pecoraro L."/>
            <person name="Huang H.X."/>
            <person name="Xiao X.J."/>
            <person name="Lin M."/>
            <person name="Wu X.Y."/>
            <person name="Wu W.L."/>
            <person name="Chen Y.Y."/>
            <person name="Chang S.B."/>
            <person name="Sakamoto S."/>
            <person name="Ohme-Takagi M."/>
            <person name="Yagi M."/>
            <person name="Zeng S.J."/>
            <person name="Shen C.Y."/>
            <person name="Yeh C.M."/>
            <person name="Luo Y.B."/>
            <person name="Tsai W.C."/>
            <person name="Van de Peer Y."/>
            <person name="Liu Z.J."/>
        </authorList>
    </citation>
    <scope>NUCLEOTIDE SEQUENCE [LARGE SCALE GENOMIC DNA]</scope>
    <source>
        <tissue evidence="2">The whole plant</tissue>
    </source>
</reference>
<dbReference type="Proteomes" id="UP000233837">
    <property type="component" value="Unassembled WGS sequence"/>
</dbReference>
<sequence>MLMVPNRPLTLDLSKMYYRVLRLQVICYRTYSNLLLMGFQWFFYLMRKFLDWLPRFSLCLSVNLVYIAQILMLFEIFLGLSSYLVFTLLVSWMRGMWLFSYLMIWIIVGFLLDVPILSITVK</sequence>
<accession>A0A2I0WFX1</accession>
<dbReference type="AlphaFoldDB" id="A0A2I0WFX1"/>
<reference evidence="2 3" key="1">
    <citation type="journal article" date="2016" name="Sci. Rep.">
        <title>The Dendrobium catenatum Lindl. genome sequence provides insights into polysaccharide synthase, floral development and adaptive evolution.</title>
        <authorList>
            <person name="Zhang G.Q."/>
            <person name="Xu Q."/>
            <person name="Bian C."/>
            <person name="Tsai W.C."/>
            <person name="Yeh C.M."/>
            <person name="Liu K.W."/>
            <person name="Yoshida K."/>
            <person name="Zhang L.S."/>
            <person name="Chang S.B."/>
            <person name="Chen F."/>
            <person name="Shi Y."/>
            <person name="Su Y.Y."/>
            <person name="Zhang Y.Q."/>
            <person name="Chen L.J."/>
            <person name="Yin Y."/>
            <person name="Lin M."/>
            <person name="Huang H."/>
            <person name="Deng H."/>
            <person name="Wang Z.W."/>
            <person name="Zhu S.L."/>
            <person name="Zhao X."/>
            <person name="Deng C."/>
            <person name="Niu S.C."/>
            <person name="Huang J."/>
            <person name="Wang M."/>
            <person name="Liu G.H."/>
            <person name="Yang H.J."/>
            <person name="Xiao X.J."/>
            <person name="Hsiao Y.Y."/>
            <person name="Wu W.L."/>
            <person name="Chen Y.Y."/>
            <person name="Mitsuda N."/>
            <person name="Ohme-Takagi M."/>
            <person name="Luo Y.B."/>
            <person name="Van de Peer Y."/>
            <person name="Liu Z.J."/>
        </authorList>
    </citation>
    <scope>NUCLEOTIDE SEQUENCE [LARGE SCALE GENOMIC DNA]</scope>
    <source>
        <tissue evidence="2">The whole plant</tissue>
    </source>
</reference>
<protein>
    <submittedName>
        <fullName evidence="2">Uncharacterized protein</fullName>
    </submittedName>
</protein>